<proteinExistence type="predicted"/>
<protein>
    <submittedName>
        <fullName evidence="1">Uncharacterized protein</fullName>
    </submittedName>
</protein>
<dbReference type="EMBL" id="JANBPW010006146">
    <property type="protein sequence ID" value="KAJ1931151.1"/>
    <property type="molecule type" value="Genomic_DNA"/>
</dbReference>
<name>A0ACC1IYU0_9FUNG</name>
<evidence type="ECO:0000313" key="2">
    <source>
        <dbReference type="Proteomes" id="UP001150603"/>
    </source>
</evidence>
<comment type="caution">
    <text evidence="1">The sequence shown here is derived from an EMBL/GenBank/DDBJ whole genome shotgun (WGS) entry which is preliminary data.</text>
</comment>
<gene>
    <name evidence="1" type="ORF">FBU59_006814</name>
</gene>
<reference evidence="1" key="1">
    <citation type="submission" date="2022-07" db="EMBL/GenBank/DDBJ databases">
        <title>Phylogenomic reconstructions and comparative analyses of Kickxellomycotina fungi.</title>
        <authorList>
            <person name="Reynolds N.K."/>
            <person name="Stajich J.E."/>
            <person name="Barry K."/>
            <person name="Grigoriev I.V."/>
            <person name="Crous P."/>
            <person name="Smith M.E."/>
        </authorList>
    </citation>
    <scope>NUCLEOTIDE SEQUENCE</scope>
    <source>
        <strain evidence="1">NRRL 5244</strain>
    </source>
</reference>
<evidence type="ECO:0000313" key="1">
    <source>
        <dbReference type="EMBL" id="KAJ1931151.1"/>
    </source>
</evidence>
<organism evidence="1 2">
    <name type="scientific">Linderina macrospora</name>
    <dbReference type="NCBI Taxonomy" id="4868"/>
    <lineage>
        <taxon>Eukaryota</taxon>
        <taxon>Fungi</taxon>
        <taxon>Fungi incertae sedis</taxon>
        <taxon>Zoopagomycota</taxon>
        <taxon>Kickxellomycotina</taxon>
        <taxon>Kickxellomycetes</taxon>
        <taxon>Kickxellales</taxon>
        <taxon>Kickxellaceae</taxon>
        <taxon>Linderina</taxon>
    </lineage>
</organism>
<feature type="non-terminal residue" evidence="1">
    <location>
        <position position="1"/>
    </location>
</feature>
<sequence>YDNRSAVDLRVNYIATLNGNATYGANCLHGDIECLGNIQQLCVQDKSTTEDTLEFVLCQQRSVDRIGSWSHFAGCLRPLSQWQQILRCAATDEGKRLLAKSAEYSMQHNAKTSLTFQLNGVQRCVFDEGAWKKYEEDCPGGYSVPLFSKSIRTLAMPK</sequence>
<accession>A0ACC1IYU0</accession>
<dbReference type="Proteomes" id="UP001150603">
    <property type="component" value="Unassembled WGS sequence"/>
</dbReference>
<keyword evidence="2" id="KW-1185">Reference proteome</keyword>